<reference evidence="13 14" key="1">
    <citation type="submission" date="2014-04" db="EMBL/GenBank/DDBJ databases">
        <title>The Genome Sequence of Thermoanaerobaculum aquaticum MP-01, The First Cultivated Group 23 Acidobacterium.</title>
        <authorList>
            <person name="Stamps B.W."/>
            <person name="Losey N.A."/>
            <person name="Lawson P.A."/>
            <person name="Stevenson B.S."/>
        </authorList>
    </citation>
    <scope>NUCLEOTIDE SEQUENCE [LARGE SCALE GENOMIC DNA]</scope>
    <source>
        <strain evidence="13 14">MP-01</strain>
    </source>
</reference>
<evidence type="ECO:0000256" key="3">
    <source>
        <dbReference type="ARBA" id="ARBA00022448"/>
    </source>
</evidence>
<dbReference type="InterPro" id="IPR038430">
    <property type="entry name" value="NDAH_ubi_oxred_su3_sf"/>
</dbReference>
<evidence type="ECO:0000256" key="4">
    <source>
        <dbReference type="ARBA" id="ARBA00022475"/>
    </source>
</evidence>
<evidence type="ECO:0000313" key="13">
    <source>
        <dbReference type="EMBL" id="KDA53133.1"/>
    </source>
</evidence>
<feature type="transmembrane region" description="Helical" evidence="11">
    <location>
        <begin position="61"/>
        <end position="83"/>
    </location>
</feature>
<proteinExistence type="inferred from homology"/>
<keyword evidence="10 11" id="KW-0472">Membrane</keyword>
<evidence type="ECO:0000256" key="1">
    <source>
        <dbReference type="ARBA" id="ARBA00004141"/>
    </source>
</evidence>
<dbReference type="PANTHER" id="PTHR11058:SF22">
    <property type="entry name" value="NADH-QUINONE OXIDOREDUCTASE SUBUNIT A"/>
    <property type="match status" value="1"/>
</dbReference>
<organism evidence="13 14">
    <name type="scientific">Thermoanaerobaculum aquaticum</name>
    <dbReference type="NCBI Taxonomy" id="1312852"/>
    <lineage>
        <taxon>Bacteria</taxon>
        <taxon>Pseudomonadati</taxon>
        <taxon>Acidobacteriota</taxon>
        <taxon>Thermoanaerobaculia</taxon>
        <taxon>Thermoanaerobaculales</taxon>
        <taxon>Thermoanaerobaculaceae</taxon>
        <taxon>Thermoanaerobaculum</taxon>
    </lineage>
</organism>
<evidence type="ECO:0000256" key="2">
    <source>
        <dbReference type="ARBA" id="ARBA00008472"/>
    </source>
</evidence>
<dbReference type="InterPro" id="IPR000440">
    <property type="entry name" value="NADH_UbQ/plastoQ_OxRdtase_su3"/>
</dbReference>
<dbReference type="PANTHER" id="PTHR11058">
    <property type="entry name" value="NADH-UBIQUINONE OXIDOREDUCTASE CHAIN 3"/>
    <property type="match status" value="1"/>
</dbReference>
<dbReference type="AlphaFoldDB" id="A0A062XQN7"/>
<dbReference type="GO" id="GO:0008137">
    <property type="term" value="F:NADH dehydrogenase (ubiquinone) activity"/>
    <property type="evidence" value="ECO:0007669"/>
    <property type="project" value="InterPro"/>
</dbReference>
<dbReference type="EMBL" id="JMFG01000029">
    <property type="protein sequence ID" value="KDA53133.1"/>
    <property type="molecule type" value="Genomic_DNA"/>
</dbReference>
<sequence>MSAQYVPVLLTFAFAAVMAGAIVGLSAVLGRGKLVHKRKLEPYESGMLLIDASRKRVSVKFFTVAMVFIVFDVEVAFLYPWAVSVKPLLAEGNTLVLWDGLIFLLLVTIGYVYLWREGAFDWAKRGSEQ</sequence>
<dbReference type="Pfam" id="PF00507">
    <property type="entry name" value="Oxidored_q4"/>
    <property type="match status" value="1"/>
</dbReference>
<dbReference type="GO" id="GO:0050136">
    <property type="term" value="F:NADH dehydrogenase (quinone) (non-electrogenic) activity"/>
    <property type="evidence" value="ECO:0007669"/>
    <property type="project" value="UniProtKB-UniRule"/>
</dbReference>
<comment type="subcellular location">
    <subcellularLocation>
        <location evidence="11 12">Cell membrane</location>
        <topology evidence="11 12">Multi-pass membrane protein</topology>
    </subcellularLocation>
    <subcellularLocation>
        <location evidence="1">Membrane</location>
        <topology evidence="1">Multi-pass membrane protein</topology>
    </subcellularLocation>
</comment>
<evidence type="ECO:0000256" key="9">
    <source>
        <dbReference type="ARBA" id="ARBA00023027"/>
    </source>
</evidence>
<evidence type="ECO:0000256" key="7">
    <source>
        <dbReference type="ARBA" id="ARBA00022967"/>
    </source>
</evidence>
<keyword evidence="7 11" id="KW-1278">Translocase</keyword>
<dbReference type="GO" id="GO:0048038">
    <property type="term" value="F:quinone binding"/>
    <property type="evidence" value="ECO:0007669"/>
    <property type="project" value="UniProtKB-KW"/>
</dbReference>
<keyword evidence="11" id="KW-0830">Ubiquinone</keyword>
<dbReference type="GO" id="GO:0030964">
    <property type="term" value="C:NADH dehydrogenase complex"/>
    <property type="evidence" value="ECO:0007669"/>
    <property type="project" value="TreeGrafter"/>
</dbReference>
<dbReference type="Proteomes" id="UP000027284">
    <property type="component" value="Unassembled WGS sequence"/>
</dbReference>
<comment type="caution">
    <text evidence="13">The sequence shown here is derived from an EMBL/GenBank/DDBJ whole genome shotgun (WGS) entry which is preliminary data.</text>
</comment>
<dbReference type="HAMAP" id="MF_01394">
    <property type="entry name" value="NDH1_NuoA"/>
    <property type="match status" value="1"/>
</dbReference>
<dbReference type="EC" id="7.1.1.-" evidence="11"/>
<comment type="similarity">
    <text evidence="2 11 12">Belongs to the complex I subunit 3 family.</text>
</comment>
<keyword evidence="6 11" id="KW-0874">Quinone</keyword>
<comment type="catalytic activity">
    <reaction evidence="11 12">
        <text>a quinone + NADH + 5 H(+)(in) = a quinol + NAD(+) + 4 H(+)(out)</text>
        <dbReference type="Rhea" id="RHEA:57888"/>
        <dbReference type="ChEBI" id="CHEBI:15378"/>
        <dbReference type="ChEBI" id="CHEBI:24646"/>
        <dbReference type="ChEBI" id="CHEBI:57540"/>
        <dbReference type="ChEBI" id="CHEBI:57945"/>
        <dbReference type="ChEBI" id="CHEBI:132124"/>
    </reaction>
</comment>
<feature type="transmembrane region" description="Helical" evidence="11">
    <location>
        <begin position="6"/>
        <end position="29"/>
    </location>
</feature>
<keyword evidence="8 11" id="KW-1133">Transmembrane helix</keyword>
<dbReference type="STRING" id="1312852.EG19_07415"/>
<dbReference type="GO" id="GO:0005886">
    <property type="term" value="C:plasma membrane"/>
    <property type="evidence" value="ECO:0007669"/>
    <property type="project" value="UniProtKB-SubCell"/>
</dbReference>
<evidence type="ECO:0000256" key="12">
    <source>
        <dbReference type="RuleBase" id="RU003639"/>
    </source>
</evidence>
<keyword evidence="14" id="KW-1185">Reference proteome</keyword>
<dbReference type="RefSeq" id="WP_038050165.1">
    <property type="nucleotide sequence ID" value="NZ_JMFG01000029.1"/>
</dbReference>
<keyword evidence="3 11" id="KW-0813">Transport</keyword>
<evidence type="ECO:0000256" key="8">
    <source>
        <dbReference type="ARBA" id="ARBA00022989"/>
    </source>
</evidence>
<dbReference type="Gene3D" id="1.20.58.1610">
    <property type="entry name" value="NADH:ubiquinone/plastoquinone oxidoreductase, chain 3"/>
    <property type="match status" value="1"/>
</dbReference>
<keyword evidence="9 11" id="KW-0520">NAD</keyword>
<dbReference type="OrthoDB" id="9791970at2"/>
<feature type="transmembrane region" description="Helical" evidence="11">
    <location>
        <begin position="95"/>
        <end position="115"/>
    </location>
</feature>
<dbReference type="InterPro" id="IPR023043">
    <property type="entry name" value="NAD(P)H_OxRDtase_bac/plastid"/>
</dbReference>
<accession>A0A062XQN7</accession>
<comment type="subunit">
    <text evidence="11">NDH-1 is composed of 14 different subunits. Subunits NuoA, H, J, K, L, M, N constitute the membrane sector of the complex.</text>
</comment>
<evidence type="ECO:0000256" key="11">
    <source>
        <dbReference type="HAMAP-Rule" id="MF_01394"/>
    </source>
</evidence>
<keyword evidence="5 11" id="KW-0812">Transmembrane</keyword>
<evidence type="ECO:0000313" key="14">
    <source>
        <dbReference type="Proteomes" id="UP000027284"/>
    </source>
</evidence>
<evidence type="ECO:0000256" key="10">
    <source>
        <dbReference type="ARBA" id="ARBA00023136"/>
    </source>
</evidence>
<protein>
    <recommendedName>
        <fullName evidence="11">NADH-quinone oxidoreductase subunit A</fullName>
        <ecNumber evidence="11">7.1.1.-</ecNumber>
    </recommendedName>
    <alternativeName>
        <fullName evidence="11">NADH dehydrogenase I subunit A</fullName>
    </alternativeName>
    <alternativeName>
        <fullName evidence="11">NDH-1 subunit A</fullName>
    </alternativeName>
    <alternativeName>
        <fullName evidence="11">NUO1</fullName>
    </alternativeName>
</protein>
<comment type="function">
    <text evidence="11">NDH-1 shuttles electrons from NADH, via FMN and iron-sulfur (Fe-S) centers, to quinones in the respiratory chain. The immediate electron acceptor for the enzyme in this species is believed to be ubiquinone. Couples the redox reaction to proton translocation (for every two electrons transferred, four hydrogen ions are translocated across the cytoplasmic membrane), and thus conserves the redox energy in a proton gradient.</text>
</comment>
<gene>
    <name evidence="11" type="primary">nuoA</name>
    <name evidence="13" type="ORF">EG19_07415</name>
</gene>
<evidence type="ECO:0000256" key="6">
    <source>
        <dbReference type="ARBA" id="ARBA00022719"/>
    </source>
</evidence>
<keyword evidence="4 11" id="KW-1003">Cell membrane</keyword>
<evidence type="ECO:0000256" key="5">
    <source>
        <dbReference type="ARBA" id="ARBA00022692"/>
    </source>
</evidence>
<name>A0A062XQN7_9BACT</name>